<dbReference type="SUPFAM" id="SSF48310">
    <property type="entry name" value="Aldehyde ferredoxin oxidoreductase, C-terminal domains"/>
    <property type="match status" value="1"/>
</dbReference>
<feature type="non-terminal residue" evidence="2">
    <location>
        <position position="1"/>
    </location>
</feature>
<dbReference type="GO" id="GO:0051536">
    <property type="term" value="F:iron-sulfur cluster binding"/>
    <property type="evidence" value="ECO:0007669"/>
    <property type="project" value="InterPro"/>
</dbReference>
<feature type="non-terminal residue" evidence="2">
    <location>
        <position position="261"/>
    </location>
</feature>
<dbReference type="Gene3D" id="1.10.569.10">
    <property type="entry name" value="Aldehyde Ferredoxin Oxidoreductase Protein, subunit A, domain 2"/>
    <property type="match status" value="1"/>
</dbReference>
<reference evidence="2" key="1">
    <citation type="journal article" date="2014" name="Front. Microbiol.">
        <title>High frequency of phylogenetically diverse reductive dehalogenase-homologous genes in deep subseafloor sedimentary metagenomes.</title>
        <authorList>
            <person name="Kawai M."/>
            <person name="Futagami T."/>
            <person name="Toyoda A."/>
            <person name="Takaki Y."/>
            <person name="Nishi S."/>
            <person name="Hori S."/>
            <person name="Arai W."/>
            <person name="Tsubouchi T."/>
            <person name="Morono Y."/>
            <person name="Uchiyama I."/>
            <person name="Ito T."/>
            <person name="Fujiyama A."/>
            <person name="Inagaki F."/>
            <person name="Takami H."/>
        </authorList>
    </citation>
    <scope>NUCLEOTIDE SEQUENCE</scope>
    <source>
        <strain evidence="2">Expedition CK06-06</strain>
    </source>
</reference>
<evidence type="ECO:0000259" key="1">
    <source>
        <dbReference type="Pfam" id="PF01314"/>
    </source>
</evidence>
<dbReference type="GO" id="GO:0009055">
    <property type="term" value="F:electron transfer activity"/>
    <property type="evidence" value="ECO:0007669"/>
    <property type="project" value="InterPro"/>
</dbReference>
<dbReference type="InterPro" id="IPR036021">
    <property type="entry name" value="Tungsten_al_ferr_oxy-like_C"/>
</dbReference>
<comment type="caution">
    <text evidence="2">The sequence shown here is derived from an EMBL/GenBank/DDBJ whole genome shotgun (WGS) entry which is preliminary data.</text>
</comment>
<dbReference type="AlphaFoldDB" id="X0VW30"/>
<organism evidence="2">
    <name type="scientific">marine sediment metagenome</name>
    <dbReference type="NCBI Taxonomy" id="412755"/>
    <lineage>
        <taxon>unclassified sequences</taxon>
        <taxon>metagenomes</taxon>
        <taxon>ecological metagenomes</taxon>
    </lineage>
</organism>
<proteinExistence type="predicted"/>
<dbReference type="Gene3D" id="1.10.599.10">
    <property type="entry name" value="Aldehyde Ferredoxin Oxidoreductase Protein, subunit A, domain 3"/>
    <property type="match status" value="1"/>
</dbReference>
<name>X0VW30_9ZZZZ</name>
<gene>
    <name evidence="2" type="ORF">S01H1_50623</name>
</gene>
<sequence>FDREGLDLSWGNGDTVLEVVRRIAFREGKVGDLLAKGVKRASEEMGQDSYKWAVQAKGLEQSRVETRSAYSYALAFAVNPRGPDHLMTETIAEFGLSPEAVDLIEEITGSAKYANSRSTEKRAEIVRWHEDTYCVSDSLGICAFTNTAQYFLMPNLMARLFSATIGVPVSEDELTRLGRKVVTLEKAFNVREGATRKDDTVPWRLMHEPQLDSPQGKDAIISQEKLDGMLNRYYELHEWDMETSWPTRETLGKLGLGDVAD</sequence>
<dbReference type="EMBL" id="BARS01032623">
    <property type="protein sequence ID" value="GAG16648.1"/>
    <property type="molecule type" value="Genomic_DNA"/>
</dbReference>
<dbReference type="PANTHER" id="PTHR30038:SF0">
    <property type="entry name" value="TUNGSTEN-CONTAINING ALDEHYDE FERREDOXIN OXIDOREDUCTASE"/>
    <property type="match status" value="1"/>
</dbReference>
<evidence type="ECO:0000313" key="2">
    <source>
        <dbReference type="EMBL" id="GAG16648.1"/>
    </source>
</evidence>
<dbReference type="PANTHER" id="PTHR30038">
    <property type="entry name" value="ALDEHYDE FERREDOXIN OXIDOREDUCTASE"/>
    <property type="match status" value="1"/>
</dbReference>
<dbReference type="InterPro" id="IPR051919">
    <property type="entry name" value="W-dependent_AOR"/>
</dbReference>
<accession>X0VW30</accession>
<feature type="domain" description="Aldehyde ferredoxin oxidoreductase C-terminal" evidence="1">
    <location>
        <begin position="4"/>
        <end position="256"/>
    </location>
</feature>
<protein>
    <recommendedName>
        <fullName evidence="1">Aldehyde ferredoxin oxidoreductase C-terminal domain-containing protein</fullName>
    </recommendedName>
</protein>
<dbReference type="InterPro" id="IPR013984">
    <property type="entry name" value="Ald_Fedxn_OxRdtase_dom2"/>
</dbReference>
<dbReference type="GO" id="GO:0016625">
    <property type="term" value="F:oxidoreductase activity, acting on the aldehyde or oxo group of donors, iron-sulfur protein as acceptor"/>
    <property type="evidence" value="ECO:0007669"/>
    <property type="project" value="InterPro"/>
</dbReference>
<dbReference type="Pfam" id="PF01314">
    <property type="entry name" value="AFOR_C"/>
    <property type="match status" value="1"/>
</dbReference>
<dbReference type="InterPro" id="IPR001203">
    <property type="entry name" value="OxRdtase_Ald_Fedxn_C"/>
</dbReference>
<dbReference type="InterPro" id="IPR013985">
    <property type="entry name" value="Ald_Fedxn_OxRdtase_dom3"/>
</dbReference>